<dbReference type="AlphaFoldDB" id="A0AAJ7SAE0"/>
<dbReference type="KEGG" id="ccal:113464934"/>
<feature type="region of interest" description="Disordered" evidence="1">
    <location>
        <begin position="400"/>
        <end position="438"/>
    </location>
</feature>
<gene>
    <name evidence="4" type="primary">LOC113464934</name>
</gene>
<evidence type="ECO:0000313" key="3">
    <source>
        <dbReference type="Proteomes" id="UP000694925"/>
    </source>
</evidence>
<feature type="domain" description="Endonuclease/exonuclease/phosphatase" evidence="2">
    <location>
        <begin position="84"/>
        <end position="204"/>
    </location>
</feature>
<dbReference type="GeneID" id="113464934"/>
<evidence type="ECO:0000313" key="4">
    <source>
        <dbReference type="RefSeq" id="XP_026673534.1"/>
    </source>
</evidence>
<protein>
    <submittedName>
        <fullName evidence="4">Uncharacterized protein LOC113464934</fullName>
    </submittedName>
</protein>
<dbReference type="Gene3D" id="3.60.10.10">
    <property type="entry name" value="Endonuclease/exonuclease/phosphatase"/>
    <property type="match status" value="1"/>
</dbReference>
<accession>A0AAJ7SAE0</accession>
<keyword evidence="3" id="KW-1185">Reference proteome</keyword>
<dbReference type="GO" id="GO:0003824">
    <property type="term" value="F:catalytic activity"/>
    <property type="evidence" value="ECO:0007669"/>
    <property type="project" value="InterPro"/>
</dbReference>
<feature type="compositionally biased region" description="Basic and acidic residues" evidence="1">
    <location>
        <begin position="410"/>
        <end position="426"/>
    </location>
</feature>
<sequence length="438" mass="49993">MDIKILQSNLNNSHAAHLLLIKHCAENNIDICVISEPRKNPGAGWLCDSTGKASIYLHNKDNDLIMKTIATVDGFILVGDNQIKIGSCYFSPSKSPDEFEQYLKQIGKIIRSETKKSPLIIGGDFNAHSKIWGSKKDSKKGKSLVNWALSNGLFLINKGNSPTCVRTQGSSIVDLTWANEQATRLLWNWRVLSEVETLSDHVYITMSLHAQIRDREKARKISERVFPRWNTNKINLDLCSAAIIADSWHLPEINTANLNRVIENLENILTRACNASMPKKRNRSTKPPNEWWCNSLSILRSECQKRRREWQRARRRSATSDDELSAKHDLYKETKKVFKKEMLNAKKKAWTNLLKTLDDDPWGKPYKWTKRLRDGSGPVITENMNPGLLENVVNSLFPDGPPWIPPGRTTEWREDSGAKRHPDQNHRNISRLTGTQTP</sequence>
<dbReference type="Pfam" id="PF14529">
    <property type="entry name" value="Exo_endo_phos_2"/>
    <property type="match status" value="1"/>
</dbReference>
<dbReference type="Proteomes" id="UP000694925">
    <property type="component" value="Unplaced"/>
</dbReference>
<dbReference type="CDD" id="cd09077">
    <property type="entry name" value="R1-I-EN"/>
    <property type="match status" value="1"/>
</dbReference>
<dbReference type="PANTHER" id="PTHR33273:SF4">
    <property type="entry name" value="ENDONUCLEASE_EXONUCLEASE_PHOSPHATASE DOMAIN-CONTAINING PROTEIN"/>
    <property type="match status" value="1"/>
</dbReference>
<proteinExistence type="predicted"/>
<dbReference type="SUPFAM" id="SSF56219">
    <property type="entry name" value="DNase I-like"/>
    <property type="match status" value="1"/>
</dbReference>
<dbReference type="InterPro" id="IPR005135">
    <property type="entry name" value="Endo/exonuclease/phosphatase"/>
</dbReference>
<evidence type="ECO:0000259" key="2">
    <source>
        <dbReference type="Pfam" id="PF14529"/>
    </source>
</evidence>
<organism evidence="3 4">
    <name type="scientific">Ceratina calcarata</name>
    <dbReference type="NCBI Taxonomy" id="156304"/>
    <lineage>
        <taxon>Eukaryota</taxon>
        <taxon>Metazoa</taxon>
        <taxon>Ecdysozoa</taxon>
        <taxon>Arthropoda</taxon>
        <taxon>Hexapoda</taxon>
        <taxon>Insecta</taxon>
        <taxon>Pterygota</taxon>
        <taxon>Neoptera</taxon>
        <taxon>Endopterygota</taxon>
        <taxon>Hymenoptera</taxon>
        <taxon>Apocrita</taxon>
        <taxon>Aculeata</taxon>
        <taxon>Apoidea</taxon>
        <taxon>Anthophila</taxon>
        <taxon>Apidae</taxon>
        <taxon>Ceratina</taxon>
        <taxon>Zadontomerus</taxon>
    </lineage>
</organism>
<dbReference type="InterPro" id="IPR036691">
    <property type="entry name" value="Endo/exonu/phosph_ase_sf"/>
</dbReference>
<dbReference type="RefSeq" id="XP_026673534.1">
    <property type="nucleotide sequence ID" value="XM_026817733.1"/>
</dbReference>
<dbReference type="PANTHER" id="PTHR33273">
    <property type="entry name" value="DOMAIN-CONTAINING PROTEIN, PUTATIVE-RELATED"/>
    <property type="match status" value="1"/>
</dbReference>
<evidence type="ECO:0000256" key="1">
    <source>
        <dbReference type="SAM" id="MobiDB-lite"/>
    </source>
</evidence>
<reference evidence="4" key="1">
    <citation type="submission" date="2025-08" db="UniProtKB">
        <authorList>
            <consortium name="RefSeq"/>
        </authorList>
    </citation>
    <scope>IDENTIFICATION</scope>
    <source>
        <tissue evidence="4">Whole body</tissue>
    </source>
</reference>
<name>A0AAJ7SAE0_9HYME</name>